<reference evidence="2" key="1">
    <citation type="journal article" date="2017" name="Nature">
        <title>The sunflower genome provides insights into oil metabolism, flowering and Asterid evolution.</title>
        <authorList>
            <person name="Badouin H."/>
            <person name="Gouzy J."/>
            <person name="Grassa C.J."/>
            <person name="Murat F."/>
            <person name="Staton S.E."/>
            <person name="Cottret L."/>
            <person name="Lelandais-Briere C."/>
            <person name="Owens G.L."/>
            <person name="Carrere S."/>
            <person name="Mayjonade B."/>
            <person name="Legrand L."/>
            <person name="Gill N."/>
            <person name="Kane N.C."/>
            <person name="Bowers J.E."/>
            <person name="Hubner S."/>
            <person name="Bellec A."/>
            <person name="Berard A."/>
            <person name="Berges H."/>
            <person name="Blanchet N."/>
            <person name="Boniface M.C."/>
            <person name="Brunel D."/>
            <person name="Catrice O."/>
            <person name="Chaidir N."/>
            <person name="Claudel C."/>
            <person name="Donnadieu C."/>
            <person name="Faraut T."/>
            <person name="Fievet G."/>
            <person name="Helmstetter N."/>
            <person name="King M."/>
            <person name="Knapp S.J."/>
            <person name="Lai Z."/>
            <person name="Le Paslier M.C."/>
            <person name="Lippi Y."/>
            <person name="Lorenzon L."/>
            <person name="Mandel J.R."/>
            <person name="Marage G."/>
            <person name="Marchand G."/>
            <person name="Marquand E."/>
            <person name="Bret-Mestries E."/>
            <person name="Morien E."/>
            <person name="Nambeesan S."/>
            <person name="Nguyen T."/>
            <person name="Pegot-Espagnet P."/>
            <person name="Pouilly N."/>
            <person name="Raftis F."/>
            <person name="Sallet E."/>
            <person name="Schiex T."/>
            <person name="Thomas J."/>
            <person name="Vandecasteele C."/>
            <person name="Vares D."/>
            <person name="Vear F."/>
            <person name="Vautrin S."/>
            <person name="Crespi M."/>
            <person name="Mangin B."/>
            <person name="Burke J.M."/>
            <person name="Salse J."/>
            <person name="Munos S."/>
            <person name="Vincourt P."/>
            <person name="Rieseberg L.H."/>
            <person name="Langlade N.B."/>
        </authorList>
    </citation>
    <scope>NUCLEOTIDE SEQUENCE [LARGE SCALE GENOMIC DNA]</scope>
    <source>
        <strain evidence="2">cv. SF193</strain>
    </source>
</reference>
<accession>A0A251S3B3</accession>
<sequence>MKLTATNSLSLIQKLDTVRFSIGVKIGSNSNFRSRSLANSRRRLPVARSSGAGEEPRISAGIPEIRMLVGLPAGRVARACRSAAH</sequence>
<proteinExistence type="predicted"/>
<protein>
    <submittedName>
        <fullName evidence="1">Uncharacterized protein</fullName>
    </submittedName>
</protein>
<name>A0A251S3B3_HELAN</name>
<gene>
    <name evidence="1" type="ORF">HannXRQ_Chr16g0530331</name>
</gene>
<dbReference type="InParanoid" id="A0A251S3B3"/>
<evidence type="ECO:0000313" key="1">
    <source>
        <dbReference type="EMBL" id="OTF93205.1"/>
    </source>
</evidence>
<keyword evidence="2" id="KW-1185">Reference proteome</keyword>
<dbReference type="Proteomes" id="UP000215914">
    <property type="component" value="Chromosome 16"/>
</dbReference>
<organism evidence="1 2">
    <name type="scientific">Helianthus annuus</name>
    <name type="common">Common sunflower</name>
    <dbReference type="NCBI Taxonomy" id="4232"/>
    <lineage>
        <taxon>Eukaryota</taxon>
        <taxon>Viridiplantae</taxon>
        <taxon>Streptophyta</taxon>
        <taxon>Embryophyta</taxon>
        <taxon>Tracheophyta</taxon>
        <taxon>Spermatophyta</taxon>
        <taxon>Magnoliopsida</taxon>
        <taxon>eudicotyledons</taxon>
        <taxon>Gunneridae</taxon>
        <taxon>Pentapetalae</taxon>
        <taxon>asterids</taxon>
        <taxon>campanulids</taxon>
        <taxon>Asterales</taxon>
        <taxon>Asteraceae</taxon>
        <taxon>Asteroideae</taxon>
        <taxon>Heliantheae alliance</taxon>
        <taxon>Heliantheae</taxon>
        <taxon>Helianthus</taxon>
    </lineage>
</organism>
<dbReference type="EMBL" id="CM007905">
    <property type="protein sequence ID" value="OTF93205.1"/>
    <property type="molecule type" value="Genomic_DNA"/>
</dbReference>
<evidence type="ECO:0000313" key="2">
    <source>
        <dbReference type="Proteomes" id="UP000215914"/>
    </source>
</evidence>
<dbReference type="AlphaFoldDB" id="A0A251S3B3"/>